<feature type="active site" description="O-(5'-phospho-DNA)-serine intermediate" evidence="5 6">
    <location>
        <position position="9"/>
    </location>
</feature>
<protein>
    <submittedName>
        <fullName evidence="7">Pin-like protein</fullName>
    </submittedName>
</protein>
<keyword evidence="7" id="KW-0614">Plasmid</keyword>
<dbReference type="SUPFAM" id="SSF46689">
    <property type="entry name" value="Homeodomain-like"/>
    <property type="match status" value="1"/>
</dbReference>
<dbReference type="InterPro" id="IPR050639">
    <property type="entry name" value="SSR_resolvase"/>
</dbReference>
<accession>A0A0D4CC04</accession>
<evidence type="ECO:0000256" key="4">
    <source>
        <dbReference type="ARBA" id="ARBA00023172"/>
    </source>
</evidence>
<dbReference type="SMART" id="SM00857">
    <property type="entry name" value="Resolvase"/>
    <property type="match status" value="1"/>
</dbReference>
<comment type="similarity">
    <text evidence="1">Belongs to the site-specific recombinase resolvase family.</text>
</comment>
<dbReference type="SUPFAM" id="SSF53041">
    <property type="entry name" value="Resolvase-like"/>
    <property type="match status" value="1"/>
</dbReference>
<keyword evidence="3" id="KW-0238">DNA-binding</keyword>
<dbReference type="AlphaFoldDB" id="A0A0D4CC04"/>
<dbReference type="PANTHER" id="PTHR30461">
    <property type="entry name" value="DNA-INVERTASE FROM LAMBDOID PROPHAGE"/>
    <property type="match status" value="1"/>
</dbReference>
<evidence type="ECO:0000256" key="2">
    <source>
        <dbReference type="ARBA" id="ARBA00022908"/>
    </source>
</evidence>
<keyword evidence="2" id="KW-0229">DNA integration</keyword>
<dbReference type="RefSeq" id="WP_003134225.1">
    <property type="nucleotide sequence ID" value="NZ_CP065690.1"/>
</dbReference>
<evidence type="ECO:0000313" key="7">
    <source>
        <dbReference type="EMBL" id="AJT46518.1"/>
    </source>
</evidence>
<evidence type="ECO:0000256" key="5">
    <source>
        <dbReference type="PIRSR" id="PIRSR606118-50"/>
    </source>
</evidence>
<proteinExistence type="inferred from homology"/>
<dbReference type="PANTHER" id="PTHR30461:SF2">
    <property type="entry name" value="SERINE RECOMBINASE PINE-RELATED"/>
    <property type="match status" value="1"/>
</dbReference>
<evidence type="ECO:0000256" key="1">
    <source>
        <dbReference type="ARBA" id="ARBA00009913"/>
    </source>
</evidence>
<dbReference type="PROSITE" id="PS00397">
    <property type="entry name" value="RECOMBINASES_1"/>
    <property type="match status" value="1"/>
</dbReference>
<dbReference type="PATRIC" id="fig|1363.32.peg.1858"/>
<dbReference type="EMBL" id="KM007160">
    <property type="protein sequence ID" value="AJT46518.1"/>
    <property type="molecule type" value="Genomic_DNA"/>
</dbReference>
<keyword evidence="4" id="KW-0233">DNA recombination</keyword>
<dbReference type="Gene3D" id="3.40.50.1390">
    <property type="entry name" value="Resolvase, N-terminal catalytic domain"/>
    <property type="match status" value="1"/>
</dbReference>
<dbReference type="PROSITE" id="PS51736">
    <property type="entry name" value="RECOMBINASES_3"/>
    <property type="match status" value="1"/>
</dbReference>
<evidence type="ECO:0000256" key="6">
    <source>
        <dbReference type="PROSITE-ProRule" id="PRU10137"/>
    </source>
</evidence>
<evidence type="ECO:0000256" key="3">
    <source>
        <dbReference type="ARBA" id="ARBA00023125"/>
    </source>
</evidence>
<dbReference type="GO" id="GO:0015074">
    <property type="term" value="P:DNA integration"/>
    <property type="evidence" value="ECO:0007669"/>
    <property type="project" value="UniProtKB-KW"/>
</dbReference>
<dbReference type="Gene3D" id="1.10.10.60">
    <property type="entry name" value="Homeodomain-like"/>
    <property type="match status" value="1"/>
</dbReference>
<dbReference type="GO" id="GO:0003677">
    <property type="term" value="F:DNA binding"/>
    <property type="evidence" value="ECO:0007669"/>
    <property type="project" value="UniProtKB-KW"/>
</dbReference>
<name>A0A0D4CC04_9LACT</name>
<dbReference type="InterPro" id="IPR009057">
    <property type="entry name" value="Homeodomain-like_sf"/>
</dbReference>
<reference evidence="7" key="1">
    <citation type="journal article" date="2015" name="PLoS ONE">
        <title>The Plasmid Complement of the Cheese Isolate Lactococcus garvieae IPLA 31405 Revealed Adaptation to the Dairy Environment.</title>
        <authorList>
            <person name="Florez A.B."/>
            <person name="Mayo B."/>
        </authorList>
    </citation>
    <scope>NUCLEOTIDE SEQUENCE</scope>
    <source>
        <strain evidence="7">IPLA 31405</strain>
        <plasmid evidence="7">pLG42</plasmid>
    </source>
</reference>
<geneLocation type="plasmid" evidence="7">
    <name>pLG42</name>
</geneLocation>
<dbReference type="GO" id="GO:0000150">
    <property type="term" value="F:DNA strand exchange activity"/>
    <property type="evidence" value="ECO:0007669"/>
    <property type="project" value="InterPro"/>
</dbReference>
<sequence length="190" mass="21912">MKYGYARVSTIDQKLESQIEQLKNAGAEEIFQEKFTGTTNSRPAFINLLNTLESGDTLIITKLDRFARNTREALATIQELFDKDIKINILNMGVIDNTATGKLIFTIFSAFAQFERDMIVSRTKEGKEYSRKNNPNFKEGRPKKFTEEQIQLAYELKQQGMTHKMIERKTGISVSTQKRRFNKISNKTKL</sequence>
<dbReference type="Pfam" id="PF00239">
    <property type="entry name" value="Resolvase"/>
    <property type="match status" value="1"/>
</dbReference>
<organism evidence="7">
    <name type="scientific">Lactococcus garvieae</name>
    <dbReference type="NCBI Taxonomy" id="1363"/>
    <lineage>
        <taxon>Bacteria</taxon>
        <taxon>Bacillati</taxon>
        <taxon>Bacillota</taxon>
        <taxon>Bacilli</taxon>
        <taxon>Lactobacillales</taxon>
        <taxon>Streptococcaceae</taxon>
        <taxon>Lactococcus</taxon>
    </lineage>
</organism>
<dbReference type="CDD" id="cd03768">
    <property type="entry name" value="SR_ResInv"/>
    <property type="match status" value="1"/>
</dbReference>
<dbReference type="Pfam" id="PF02796">
    <property type="entry name" value="HTH_7"/>
    <property type="match status" value="1"/>
</dbReference>
<dbReference type="InterPro" id="IPR006118">
    <property type="entry name" value="Recombinase_CS"/>
</dbReference>
<dbReference type="InterPro" id="IPR036162">
    <property type="entry name" value="Resolvase-like_N_sf"/>
</dbReference>
<dbReference type="InterPro" id="IPR006120">
    <property type="entry name" value="Resolvase_HTH_dom"/>
</dbReference>
<dbReference type="InterPro" id="IPR006119">
    <property type="entry name" value="Resolv_N"/>
</dbReference>